<dbReference type="Pfam" id="PF00685">
    <property type="entry name" value="Sulfotransfer_1"/>
    <property type="match status" value="1"/>
</dbReference>
<organism evidence="4 5">
    <name type="scientific">Fictibacillus phosphorivorans</name>
    <dbReference type="NCBI Taxonomy" id="1221500"/>
    <lineage>
        <taxon>Bacteria</taxon>
        <taxon>Bacillati</taxon>
        <taxon>Bacillota</taxon>
        <taxon>Bacilli</taxon>
        <taxon>Bacillales</taxon>
        <taxon>Fictibacillaceae</taxon>
        <taxon>Fictibacillus</taxon>
    </lineage>
</organism>
<dbReference type="EMBL" id="CP015378">
    <property type="protein sequence ID" value="ANC77317.1"/>
    <property type="molecule type" value="Genomic_DNA"/>
</dbReference>
<evidence type="ECO:0000256" key="1">
    <source>
        <dbReference type="ARBA" id="ARBA00005771"/>
    </source>
</evidence>
<evidence type="ECO:0000313" key="5">
    <source>
        <dbReference type="Proteomes" id="UP000076623"/>
    </source>
</evidence>
<dbReference type="InterPro" id="IPR000863">
    <property type="entry name" value="Sulfotransferase_dom"/>
</dbReference>
<keyword evidence="5" id="KW-1185">Reference proteome</keyword>
<evidence type="ECO:0000259" key="3">
    <source>
        <dbReference type="Pfam" id="PF00685"/>
    </source>
</evidence>
<dbReference type="Gene3D" id="3.40.50.300">
    <property type="entry name" value="P-loop containing nucleotide triphosphate hydrolases"/>
    <property type="match status" value="1"/>
</dbReference>
<dbReference type="PANTHER" id="PTHR11783">
    <property type="entry name" value="SULFOTRANSFERASE SULT"/>
    <property type="match status" value="1"/>
</dbReference>
<protein>
    <recommendedName>
        <fullName evidence="3">Sulfotransferase domain-containing protein</fullName>
    </recommendedName>
</protein>
<dbReference type="STRING" id="1221500.ABE65_011085"/>
<dbReference type="SUPFAM" id="SSF52540">
    <property type="entry name" value="P-loop containing nucleoside triphosphate hydrolases"/>
    <property type="match status" value="1"/>
</dbReference>
<name>A0A160IMS9_9BACL</name>
<dbReference type="AlphaFoldDB" id="A0A160IMS9"/>
<comment type="similarity">
    <text evidence="1">Belongs to the sulfotransferase 1 family.</text>
</comment>
<dbReference type="KEGG" id="fpn:ABE65_011085"/>
<keyword evidence="2" id="KW-0808">Transferase</keyword>
<sequence length="263" mass="30881">MKGMYVMSIEKVIVKMSKAIRPFFFNSFPKSGTHLMFQILTGIHSITFDQNLHLYEGVSAQLADHQRELEKLKENEFLSGHIYYSASWEKLLQDLDLKQVFLYRDLRDVVVSYNYYIEKVDAPLHQYYQKKQLSKKERMLSIIRGIPELGHQNIHDWFSEFKGWLTALNVLSVKFEDLLRSEDSLDQSVQKIVQFITEEELGNLDQTIIKRAKENISTQDSATFRKGTIGNWKEEFDEEISDAFKEIAGHLLIELGYEKDLLW</sequence>
<evidence type="ECO:0000256" key="2">
    <source>
        <dbReference type="ARBA" id="ARBA00022679"/>
    </source>
</evidence>
<evidence type="ECO:0000313" key="4">
    <source>
        <dbReference type="EMBL" id="ANC77317.1"/>
    </source>
</evidence>
<proteinExistence type="inferred from homology"/>
<feature type="domain" description="Sulfotransferase" evidence="3">
    <location>
        <begin position="26"/>
        <end position="251"/>
    </location>
</feature>
<reference evidence="4 5" key="1">
    <citation type="submission" date="2016-04" db="EMBL/GenBank/DDBJ databases">
        <title>Complete genome sequence of Fictibacillus phosphorivorans G25-29, a strain toxic to nematodes.</title>
        <authorList>
            <person name="Zheng Z."/>
        </authorList>
    </citation>
    <scope>NUCLEOTIDE SEQUENCE [LARGE SCALE GENOMIC DNA]</scope>
    <source>
        <strain evidence="4 5">G25-29</strain>
    </source>
</reference>
<dbReference type="InterPro" id="IPR027417">
    <property type="entry name" value="P-loop_NTPase"/>
</dbReference>
<dbReference type="GO" id="GO:0008146">
    <property type="term" value="F:sulfotransferase activity"/>
    <property type="evidence" value="ECO:0007669"/>
    <property type="project" value="InterPro"/>
</dbReference>
<gene>
    <name evidence="4" type="ORF">ABE65_011085</name>
</gene>
<accession>A0A160IMS9</accession>
<dbReference type="Proteomes" id="UP000076623">
    <property type="component" value="Chromosome"/>
</dbReference>